<evidence type="ECO:0000313" key="4">
    <source>
        <dbReference type="EMBL" id="ACY19394.1"/>
    </source>
</evidence>
<proteinExistence type="predicted"/>
<reference evidence="4 5" key="2">
    <citation type="journal article" date="2010" name="Stand. Genomic Sci.">
        <title>Complete genome sequence of Gordonia bronchialis type strain (3410).</title>
        <authorList>
            <person name="Ivanova N."/>
            <person name="Sikorski J."/>
            <person name="Jando M."/>
            <person name="Lapidus A."/>
            <person name="Nolan M."/>
            <person name="Lucas S."/>
            <person name="Del Rio T.G."/>
            <person name="Tice H."/>
            <person name="Copeland A."/>
            <person name="Cheng J.F."/>
            <person name="Chen F."/>
            <person name="Bruce D."/>
            <person name="Goodwin L."/>
            <person name="Pitluck S."/>
            <person name="Mavromatis K."/>
            <person name="Ovchinnikova G."/>
            <person name="Pati A."/>
            <person name="Chen A."/>
            <person name="Palaniappan K."/>
            <person name="Land M."/>
            <person name="Hauser L."/>
            <person name="Chang Y.J."/>
            <person name="Jeffries C.D."/>
            <person name="Chain P."/>
            <person name="Saunders E."/>
            <person name="Han C."/>
            <person name="Detter J.C."/>
            <person name="Brettin T."/>
            <person name="Rohde M."/>
            <person name="Goker M."/>
            <person name="Bristow J."/>
            <person name="Eisen J.A."/>
            <person name="Markowitz V."/>
            <person name="Hugenholtz P."/>
            <person name="Klenk H.P."/>
            <person name="Kyrpides N.C."/>
        </authorList>
    </citation>
    <scope>NUCLEOTIDE SEQUENCE [LARGE SCALE GENOMIC DNA]</scope>
    <source>
        <strain evidence="5">ATCC 25592 / DSM 43247 / BCRC 13721 / JCM 3198 / KCTC 3076 / NBRC 16047 / NCTC 10667</strain>
    </source>
</reference>
<keyword evidence="5" id="KW-1185">Reference proteome</keyword>
<reference evidence="5" key="1">
    <citation type="submission" date="2009-10" db="EMBL/GenBank/DDBJ databases">
        <title>The complete chromosome of Gordonia bronchialis DSM 43247.</title>
        <authorList>
            <consortium name="US DOE Joint Genome Institute (JGI-PGF)"/>
            <person name="Lucas S."/>
            <person name="Copeland A."/>
            <person name="Lapidus A."/>
            <person name="Glavina del Rio T."/>
            <person name="Dalin E."/>
            <person name="Tice H."/>
            <person name="Bruce D."/>
            <person name="Goodwin L."/>
            <person name="Pitluck S."/>
            <person name="Kyrpides N."/>
            <person name="Mavromatis K."/>
            <person name="Ivanova N."/>
            <person name="Ovchinnikova G."/>
            <person name="Saunders E."/>
            <person name="Brettin T."/>
            <person name="Detter J.C."/>
            <person name="Han C."/>
            <person name="Larimer F."/>
            <person name="Land M."/>
            <person name="Hauser L."/>
            <person name="Markowitz V."/>
            <person name="Cheng J.-F."/>
            <person name="Hugenholtz P."/>
            <person name="Woyke T."/>
            <person name="Wu D."/>
            <person name="Jando M."/>
            <person name="Schneider S."/>
            <person name="Goeker M."/>
            <person name="Klenk H.-P."/>
            <person name="Eisen J.A."/>
        </authorList>
    </citation>
    <scope>NUCLEOTIDE SEQUENCE [LARGE SCALE GENOMIC DNA]</scope>
    <source>
        <strain evidence="5">ATCC 25592 / DSM 43247 / BCRC 13721 / JCM 3198 / KCTC 3076 / NBRC 16047 / NCTC 10667</strain>
    </source>
</reference>
<dbReference type="eggNOG" id="COG1112">
    <property type="taxonomic scope" value="Bacteria"/>
</dbReference>
<dbReference type="KEGG" id="gbr:Gbro_0035"/>
<dbReference type="HOGENOM" id="CLU_741512_0_0_11"/>
<dbReference type="AlphaFoldDB" id="D0LA65"/>
<evidence type="ECO:0000313" key="5">
    <source>
        <dbReference type="Proteomes" id="UP000001219"/>
    </source>
</evidence>
<sequence>MTFDPRHSVDQSLHHLAQRLDPIIGTKLAPSLGGLPWPTVLSELDKMKGKPPKSYSAADLQSQLRMITERLGKLGFPFDDYTRVVTTLGNELRIVRNRWAHHDDLTTLDAWRASDFAVRLLEHFGDDQGAADARKLRDEAFDALVEAKVIAEHVAPTLTQPYTEAAEPGAEAEPDSDVVRPDPFVLKRSDSANTPTIGSGRSEFEPWTVVVVGDVDVLDALPKKVAKEQVRAVATEIAEFEGPIHINRLAQLTAASFGVQRLWPAREKKLVYQIKQTELVIDGDKCVWPTDLDPATWTEFRPNDSTVDRPFTEISPAEIANAMRLLRADNPGISDADLDAATLRTFGRKRKTKQFAAQLERARHLVDQYLTFIN</sequence>
<dbReference type="EMBL" id="CP001802">
    <property type="protein sequence ID" value="ACY19394.1"/>
    <property type="molecule type" value="Genomic_DNA"/>
</dbReference>
<dbReference type="Pfam" id="PF18731">
    <property type="entry name" value="HEPN_Swt1"/>
    <property type="match status" value="1"/>
</dbReference>
<gene>
    <name evidence="4" type="ordered locus">Gbro_0035</name>
</gene>
<dbReference type="InterPro" id="IPR041650">
    <property type="entry name" value="HEPN_Swt1"/>
</dbReference>
<evidence type="ECO:0000256" key="1">
    <source>
        <dbReference type="SAM" id="MobiDB-lite"/>
    </source>
</evidence>
<evidence type="ECO:0000259" key="3">
    <source>
        <dbReference type="Pfam" id="PF18731"/>
    </source>
</evidence>
<feature type="domain" description="Swt1-like HEPN" evidence="3">
    <location>
        <begin position="12"/>
        <end position="123"/>
    </location>
</feature>
<feature type="region of interest" description="Disordered" evidence="1">
    <location>
        <begin position="159"/>
        <end position="182"/>
    </location>
</feature>
<dbReference type="Proteomes" id="UP000001219">
    <property type="component" value="Chromosome"/>
</dbReference>
<dbReference type="InterPro" id="IPR021754">
    <property type="entry name" value="DUF3320"/>
</dbReference>
<organism evidence="4 5">
    <name type="scientific">Gordonia bronchialis (strain ATCC 25592 / DSM 43247 / BCRC 13721 / JCM 3198 / KCTC 3076 / NBRC 16047 / NCTC 10667)</name>
    <name type="common">Rhodococcus bronchialis</name>
    <dbReference type="NCBI Taxonomy" id="526226"/>
    <lineage>
        <taxon>Bacteria</taxon>
        <taxon>Bacillati</taxon>
        <taxon>Actinomycetota</taxon>
        <taxon>Actinomycetes</taxon>
        <taxon>Mycobacteriales</taxon>
        <taxon>Gordoniaceae</taxon>
        <taxon>Gordonia</taxon>
    </lineage>
</organism>
<dbReference type="OrthoDB" id="9757917at2"/>
<evidence type="ECO:0000259" key="2">
    <source>
        <dbReference type="Pfam" id="PF11784"/>
    </source>
</evidence>
<name>D0LA65_GORB4</name>
<dbReference type="Pfam" id="PF11784">
    <property type="entry name" value="DUF3320"/>
    <property type="match status" value="1"/>
</dbReference>
<dbReference type="STRING" id="526226.Gbro_0035"/>
<feature type="domain" description="DUF3320" evidence="2">
    <location>
        <begin position="220"/>
        <end position="261"/>
    </location>
</feature>
<dbReference type="eggNOG" id="COG0507">
    <property type="taxonomic scope" value="Bacteria"/>
</dbReference>
<protein>
    <submittedName>
        <fullName evidence="4">Uncharacterized protein</fullName>
    </submittedName>
</protein>
<dbReference type="RefSeq" id="WP_012831986.1">
    <property type="nucleotide sequence ID" value="NC_013441.1"/>
</dbReference>
<accession>D0LA65</accession>